<comment type="caution">
    <text evidence="2">The sequence shown here is derived from an EMBL/GenBank/DDBJ whole genome shotgun (WGS) entry which is preliminary data.</text>
</comment>
<accession>A0A365YMZ1</accession>
<evidence type="ECO:0000259" key="1">
    <source>
        <dbReference type="SMART" id="SM01043"/>
    </source>
</evidence>
<dbReference type="InterPro" id="IPR051677">
    <property type="entry name" value="AfsR-DnrI-RedD_regulator"/>
</dbReference>
<dbReference type="Gene3D" id="1.10.10.10">
    <property type="entry name" value="Winged helix-like DNA-binding domain superfamily/Winged helix DNA-binding domain"/>
    <property type="match status" value="1"/>
</dbReference>
<organism evidence="2 3">
    <name type="scientific">Glutamicibacter soli</name>
    <dbReference type="NCBI Taxonomy" id="453836"/>
    <lineage>
        <taxon>Bacteria</taxon>
        <taxon>Bacillati</taxon>
        <taxon>Actinomycetota</taxon>
        <taxon>Actinomycetes</taxon>
        <taxon>Micrococcales</taxon>
        <taxon>Micrococcaceae</taxon>
        <taxon>Glutamicibacter</taxon>
    </lineage>
</organism>
<dbReference type="Gene3D" id="1.25.40.10">
    <property type="entry name" value="Tetratricopeptide repeat domain"/>
    <property type="match status" value="1"/>
</dbReference>
<gene>
    <name evidence="2" type="ORF">C1H84_01955</name>
</gene>
<evidence type="ECO:0000313" key="3">
    <source>
        <dbReference type="Proteomes" id="UP000252167"/>
    </source>
</evidence>
<reference evidence="2 3" key="1">
    <citation type="submission" date="2018-01" db="EMBL/GenBank/DDBJ databases">
        <title>Glutamicibacter soli strain NHPC-3 Whole genome sequence and assembly.</title>
        <authorList>
            <person name="Choudhury P."/>
            <person name="Gupta D."/>
            <person name="Sengupta K."/>
            <person name="Jawed A."/>
            <person name="Sultana N."/>
            <person name="Saha P."/>
        </authorList>
    </citation>
    <scope>NUCLEOTIDE SEQUENCE [LARGE SCALE GENOMIC DNA]</scope>
    <source>
        <strain evidence="2 3">NHPC-3</strain>
    </source>
</reference>
<name>A0A365YMZ1_9MICC</name>
<dbReference type="EMBL" id="POAF01000001">
    <property type="protein sequence ID" value="RBM04085.1"/>
    <property type="molecule type" value="Genomic_DNA"/>
</dbReference>
<dbReference type="RefSeq" id="WP_113606404.1">
    <property type="nucleotide sequence ID" value="NZ_POAF01000001.1"/>
</dbReference>
<dbReference type="InterPro" id="IPR005158">
    <property type="entry name" value="BTAD"/>
</dbReference>
<dbReference type="Proteomes" id="UP000252167">
    <property type="component" value="Unassembled WGS sequence"/>
</dbReference>
<dbReference type="SUPFAM" id="SSF48452">
    <property type="entry name" value="TPR-like"/>
    <property type="match status" value="1"/>
</dbReference>
<feature type="domain" description="Bacterial transcriptional activator" evidence="1">
    <location>
        <begin position="93"/>
        <end position="230"/>
    </location>
</feature>
<dbReference type="PANTHER" id="PTHR35807">
    <property type="entry name" value="TRANSCRIPTIONAL REGULATOR REDD-RELATED"/>
    <property type="match status" value="1"/>
</dbReference>
<keyword evidence="3" id="KW-1185">Reference proteome</keyword>
<protein>
    <recommendedName>
        <fullName evidence="1">Bacterial transcriptional activator domain-containing protein</fullName>
    </recommendedName>
</protein>
<proteinExistence type="predicted"/>
<dbReference type="AlphaFoldDB" id="A0A365YMZ1"/>
<dbReference type="InterPro" id="IPR011990">
    <property type="entry name" value="TPR-like_helical_dom_sf"/>
</dbReference>
<dbReference type="InterPro" id="IPR036388">
    <property type="entry name" value="WH-like_DNA-bd_sf"/>
</dbReference>
<dbReference type="SMART" id="SM01043">
    <property type="entry name" value="BTAD"/>
    <property type="match status" value="1"/>
</dbReference>
<sequence>MAASYEIELLDRWRLIADCQPVKLRLREQRVLTLLAVHGPVSRRRMAGMLWPETTEMRAADSLRVSLCHIHQQCPGAIRCDDGWVEIDPAVSVDLHTLRHRLQHLLLAPDADSLQEDIFLNTRALLPDWDEPWLFEEQEALRQLQLRALETASAQLLNLGLQDRAWQLAQSALRLDPMRESAATLCARAESGQGNNASATAGLLQFIGRLKTELGVEPGPELLHTLTQLRGA</sequence>
<evidence type="ECO:0000313" key="2">
    <source>
        <dbReference type="EMBL" id="RBM04085.1"/>
    </source>
</evidence>
<dbReference type="Pfam" id="PF03704">
    <property type="entry name" value="BTAD"/>
    <property type="match status" value="1"/>
</dbReference>